<reference evidence="3 4" key="1">
    <citation type="submission" date="2018-05" db="EMBL/GenBank/DDBJ databases">
        <title>Novel Campyloabacter and Helicobacter Species and Strains.</title>
        <authorList>
            <person name="Mannion A.J."/>
            <person name="Shen Z."/>
            <person name="Fox J.G."/>
        </authorList>
    </citation>
    <scope>NUCLEOTIDE SEQUENCE [LARGE SCALE GENOMIC DNA]</scope>
    <source>
        <strain evidence="4">MIT10-5678</strain>
    </source>
</reference>
<dbReference type="InterPro" id="IPR052376">
    <property type="entry name" value="Oxidative_Scav/Glycosyltrans"/>
</dbReference>
<evidence type="ECO:0000256" key="1">
    <source>
        <dbReference type="SAM" id="Coils"/>
    </source>
</evidence>
<gene>
    <name evidence="3" type="ORF">CQA75_07925</name>
</gene>
<organism evidence="3 4">
    <name type="scientific">Campylobacter taeniopygiae</name>
    <dbReference type="NCBI Taxonomy" id="2510188"/>
    <lineage>
        <taxon>Bacteria</taxon>
        <taxon>Pseudomonadati</taxon>
        <taxon>Campylobacterota</taxon>
        <taxon>Epsilonproteobacteria</taxon>
        <taxon>Campylobacterales</taxon>
        <taxon>Campylobacteraceae</taxon>
        <taxon>Campylobacter</taxon>
    </lineage>
</organism>
<protein>
    <recommendedName>
        <fullName evidence="2">C4-type zinc ribbon domain-containing protein</fullName>
    </recommendedName>
</protein>
<dbReference type="Gene3D" id="1.10.287.1490">
    <property type="match status" value="1"/>
</dbReference>
<keyword evidence="4" id="KW-1185">Reference proteome</keyword>
<evidence type="ECO:0000259" key="2">
    <source>
        <dbReference type="Pfam" id="PF02591"/>
    </source>
</evidence>
<feature type="coiled-coil region" evidence="1">
    <location>
        <begin position="25"/>
        <end position="66"/>
    </location>
</feature>
<evidence type="ECO:0000313" key="4">
    <source>
        <dbReference type="Proteomes" id="UP000309584"/>
    </source>
</evidence>
<dbReference type="EMBL" id="NXLY01000018">
    <property type="protein sequence ID" value="TKX33342.1"/>
    <property type="molecule type" value="Genomic_DNA"/>
</dbReference>
<feature type="coiled-coil region" evidence="1">
    <location>
        <begin position="90"/>
        <end position="156"/>
    </location>
</feature>
<name>A0ABY2THN1_9BACT</name>
<comment type="caution">
    <text evidence="3">The sequence shown here is derived from an EMBL/GenBank/DDBJ whole genome shotgun (WGS) entry which is preliminary data.</text>
</comment>
<dbReference type="PANTHER" id="PTHR39082:SF1">
    <property type="entry name" value="SCAVENGER RECEPTOR CLASS A MEMBER 3"/>
    <property type="match status" value="1"/>
</dbReference>
<proteinExistence type="predicted"/>
<dbReference type="RefSeq" id="WP_137624447.1">
    <property type="nucleotide sequence ID" value="NZ_NXLY01000018.1"/>
</dbReference>
<sequence length="238" mass="27465">MNKHLEQLVLLSKIDQEIDSFEPRIDSIAKNLKDAENKISQINTQISDLELEIEDVKNQKNQNNLHISEFSAKIKELGKKSGSVKTEKEANALKIEEDIAKEQLDSANDEIIRLDKILENKELFKKELLEKKAKEEQDIEAIKASIKTQMEALEKERMDVYAKKTKLVADINLKVLSFYEKIRKWAKNTAVVAVKKQACYGCFMKIYDKTYLSVIKGEEIITCPHCGRILYKEQEDKS</sequence>
<evidence type="ECO:0000313" key="3">
    <source>
        <dbReference type="EMBL" id="TKX33342.1"/>
    </source>
</evidence>
<keyword evidence="1" id="KW-0175">Coiled coil</keyword>
<dbReference type="Pfam" id="PF02591">
    <property type="entry name" value="Zn_ribbon_9"/>
    <property type="match status" value="1"/>
</dbReference>
<dbReference type="PANTHER" id="PTHR39082">
    <property type="entry name" value="PHOSPHOLIPASE C-BETA-2-RELATED"/>
    <property type="match status" value="1"/>
</dbReference>
<accession>A0ABY2THN1</accession>
<feature type="domain" description="C4-type zinc ribbon" evidence="2">
    <location>
        <begin position="198"/>
        <end position="230"/>
    </location>
</feature>
<dbReference type="InterPro" id="IPR003743">
    <property type="entry name" value="Zf-RING_7"/>
</dbReference>
<dbReference type="Proteomes" id="UP000309584">
    <property type="component" value="Unassembled WGS sequence"/>
</dbReference>